<evidence type="ECO:0000313" key="3">
    <source>
        <dbReference type="Proteomes" id="UP001362999"/>
    </source>
</evidence>
<feature type="compositionally biased region" description="Basic residues" evidence="1">
    <location>
        <begin position="1"/>
        <end position="11"/>
    </location>
</feature>
<dbReference type="AlphaFoldDB" id="A0AAW0AJ71"/>
<comment type="caution">
    <text evidence="2">The sequence shown here is derived from an EMBL/GenBank/DDBJ whole genome shotgun (WGS) entry which is preliminary data.</text>
</comment>
<feature type="region of interest" description="Disordered" evidence="1">
    <location>
        <begin position="1"/>
        <end position="27"/>
    </location>
</feature>
<reference evidence="2 3" key="1">
    <citation type="journal article" date="2024" name="J Genomics">
        <title>Draft genome sequencing and assembly of Favolaschia claudopus CIRM-BRFM 2984 isolated from oak limbs.</title>
        <authorList>
            <person name="Navarro D."/>
            <person name="Drula E."/>
            <person name="Chaduli D."/>
            <person name="Cazenave R."/>
            <person name="Ahrendt S."/>
            <person name="Wang J."/>
            <person name="Lipzen A."/>
            <person name="Daum C."/>
            <person name="Barry K."/>
            <person name="Grigoriev I.V."/>
            <person name="Favel A."/>
            <person name="Rosso M.N."/>
            <person name="Martin F."/>
        </authorList>
    </citation>
    <scope>NUCLEOTIDE SEQUENCE [LARGE SCALE GENOMIC DNA]</scope>
    <source>
        <strain evidence="2 3">CIRM-BRFM 2984</strain>
    </source>
</reference>
<gene>
    <name evidence="2" type="ORF">R3P38DRAFT_1550420</name>
</gene>
<keyword evidence="3" id="KW-1185">Reference proteome</keyword>
<dbReference type="Proteomes" id="UP001362999">
    <property type="component" value="Unassembled WGS sequence"/>
</dbReference>
<proteinExistence type="predicted"/>
<dbReference type="EMBL" id="JAWWNJ010000063">
    <property type="protein sequence ID" value="KAK7012750.1"/>
    <property type="molecule type" value="Genomic_DNA"/>
</dbReference>
<sequence>MKDARRRRSFRSPKPPRLLPTSRDSRSRTLYGSSCLCLSSRRLPSILLATLTLPFTSRRPKSHPQGLRLVLPPSSECPSWTAPSTHDTVPTVIHERGTKMTTLSGLPSLLPLAAHDPAPHSNHPVLSHLASPRFSLPQHCRCRRGVPSRFVLNPTPKDSQDPLPSENALTPSCWRLRPSTPLLYSQSYSICTFPTCVEAESLNAQHASHLPRGPWRLVSYARTGIVFALFACLGMPGRTQGQGRRGRGR</sequence>
<evidence type="ECO:0000256" key="1">
    <source>
        <dbReference type="SAM" id="MobiDB-lite"/>
    </source>
</evidence>
<organism evidence="2 3">
    <name type="scientific">Favolaschia claudopus</name>
    <dbReference type="NCBI Taxonomy" id="2862362"/>
    <lineage>
        <taxon>Eukaryota</taxon>
        <taxon>Fungi</taxon>
        <taxon>Dikarya</taxon>
        <taxon>Basidiomycota</taxon>
        <taxon>Agaricomycotina</taxon>
        <taxon>Agaricomycetes</taxon>
        <taxon>Agaricomycetidae</taxon>
        <taxon>Agaricales</taxon>
        <taxon>Marasmiineae</taxon>
        <taxon>Mycenaceae</taxon>
        <taxon>Favolaschia</taxon>
    </lineage>
</organism>
<accession>A0AAW0AJ71</accession>
<protein>
    <submittedName>
        <fullName evidence="2">Uncharacterized protein</fullName>
    </submittedName>
</protein>
<evidence type="ECO:0000313" key="2">
    <source>
        <dbReference type="EMBL" id="KAK7012750.1"/>
    </source>
</evidence>
<name>A0AAW0AJ71_9AGAR</name>